<evidence type="ECO:0000256" key="2">
    <source>
        <dbReference type="ARBA" id="ARBA00004991"/>
    </source>
</evidence>
<evidence type="ECO:0000259" key="11">
    <source>
        <dbReference type="Pfam" id="PF03372"/>
    </source>
</evidence>
<feature type="compositionally biased region" description="Polar residues" evidence="9">
    <location>
        <begin position="172"/>
        <end position="201"/>
    </location>
</feature>
<evidence type="ECO:0000256" key="3">
    <source>
        <dbReference type="ARBA" id="ARBA00006335"/>
    </source>
</evidence>
<evidence type="ECO:0000256" key="8">
    <source>
        <dbReference type="ARBA" id="ARBA00049371"/>
    </source>
</evidence>
<comment type="catalytic activity">
    <reaction evidence="8">
        <text>N-(hexadecanoyl)-sphing-4-enine-1-phosphocholine + H2O = N-hexadecanoylsphing-4-enine + phosphocholine + H(+)</text>
        <dbReference type="Rhea" id="RHEA:45644"/>
        <dbReference type="ChEBI" id="CHEBI:15377"/>
        <dbReference type="ChEBI" id="CHEBI:15378"/>
        <dbReference type="ChEBI" id="CHEBI:72959"/>
        <dbReference type="ChEBI" id="CHEBI:78646"/>
        <dbReference type="ChEBI" id="CHEBI:295975"/>
    </reaction>
    <physiologicalReaction direction="left-to-right" evidence="8">
        <dbReference type="Rhea" id="RHEA:45645"/>
    </physiologicalReaction>
</comment>
<dbReference type="InterPro" id="IPR005135">
    <property type="entry name" value="Endo/exonuclease/phosphatase"/>
</dbReference>
<keyword evidence="6" id="KW-0746">Sphingolipid metabolism</keyword>
<dbReference type="GO" id="GO:0005576">
    <property type="term" value="C:extracellular region"/>
    <property type="evidence" value="ECO:0007669"/>
    <property type="project" value="InterPro"/>
</dbReference>
<dbReference type="Pfam" id="PF03372">
    <property type="entry name" value="Exo_endo_phos"/>
    <property type="match status" value="1"/>
</dbReference>
<name>A0A8C4SLY5_ERPCA</name>
<feature type="transmembrane region" description="Helical" evidence="10">
    <location>
        <begin position="52"/>
        <end position="85"/>
    </location>
</feature>
<evidence type="ECO:0000313" key="13">
    <source>
        <dbReference type="Proteomes" id="UP000694620"/>
    </source>
</evidence>
<feature type="transmembrane region" description="Helical" evidence="10">
    <location>
        <begin position="12"/>
        <end position="31"/>
    </location>
</feature>
<comment type="similarity">
    <text evidence="3">Belongs to the neutral sphingomyelinase family.</text>
</comment>
<comment type="catalytic activity">
    <reaction evidence="7">
        <text>a sphingomyelin + H2O = phosphocholine + an N-acylsphing-4-enine + H(+)</text>
        <dbReference type="Rhea" id="RHEA:19253"/>
        <dbReference type="ChEBI" id="CHEBI:15377"/>
        <dbReference type="ChEBI" id="CHEBI:15378"/>
        <dbReference type="ChEBI" id="CHEBI:17636"/>
        <dbReference type="ChEBI" id="CHEBI:52639"/>
        <dbReference type="ChEBI" id="CHEBI:295975"/>
        <dbReference type="EC" id="3.1.4.12"/>
    </reaction>
    <physiologicalReaction direction="left-to-right" evidence="7">
        <dbReference type="Rhea" id="RHEA:19254"/>
    </physiologicalReaction>
</comment>
<dbReference type="RefSeq" id="XP_028673834.1">
    <property type="nucleotide sequence ID" value="XM_028818001.2"/>
</dbReference>
<gene>
    <name evidence="12" type="primary">smpd5</name>
</gene>
<sequence length="583" mass="65965">MTLRESAFANGFLAGVHCLAWALIFPCYWFLDRLISVCIPTTKERMHRREQACYLVPLKVIFGSLVFSFLFLLTSPIALIGFLLWVPLQLKRRPFVYFHKCSTSEDESLKKKTDDQAIQASFGFLTANLCLLPDCLARFNNLSDTQRRSSVIGQYIVQGVTRPRIKIYVDSPSSGTLSHGSKNSLLTPSHTSGGCTDSQSPGRPPLPPDSHVAIEDDNTCLVCENENPLNTGPEDVAIAVSDNFKEQDHRTDEAETVSDKNSNQNSNVFGRFSHKLKGGDVPFEISAHFPASVDFICLQEVFDKRAAKKLKEHLSPVFNHVLYDVGIYGFHYCSSFKFFNSGIFFASRHPILDATYHCFPNGRGEDALAAKGLLCVKVQLEHNYKEKKLIGYFNCTHLHAPEADGHIRCEQMDMLSKWINEFQARTLRTNENVAFDVLCGDFNFDNTSPDDKSEQNHNLFDDYRDPCRKGPGQEKPQVIGTLLEQPKLYKVDSPEELQRVLEDENDRKIFLSPPVGLDGSPCHNMNPEAQWVGRRLDYILYREKQFTTEVEEFTFITHLAGLTDHLSVGMRLLVNMNTNTDNP</sequence>
<dbReference type="AlphaFoldDB" id="A0A8C4SLY5"/>
<keyword evidence="10" id="KW-0472">Membrane</keyword>
<dbReference type="SUPFAM" id="SSF56219">
    <property type="entry name" value="DNase I-like"/>
    <property type="match status" value="1"/>
</dbReference>
<evidence type="ECO:0000256" key="6">
    <source>
        <dbReference type="ARBA" id="ARBA00022919"/>
    </source>
</evidence>
<feature type="domain" description="Endonuclease/exonuclease/phosphatase" evidence="11">
    <location>
        <begin position="290"/>
        <end position="549"/>
    </location>
</feature>
<reference evidence="12" key="1">
    <citation type="submission" date="2021-06" db="EMBL/GenBank/DDBJ databases">
        <authorList>
            <consortium name="Wellcome Sanger Institute Data Sharing"/>
        </authorList>
    </citation>
    <scope>NUCLEOTIDE SEQUENCE [LARGE SCALE GENOMIC DNA]</scope>
</reference>
<keyword evidence="10" id="KW-0812">Transmembrane</keyword>
<keyword evidence="10" id="KW-1133">Transmembrane helix</keyword>
<dbReference type="PANTHER" id="PTHR16320:SF9">
    <property type="entry name" value="SPHINGOMYELIN PHOSPHODIESTERASE 5"/>
    <property type="match status" value="1"/>
</dbReference>
<keyword evidence="6" id="KW-0443">Lipid metabolism</keyword>
<evidence type="ECO:0000256" key="1">
    <source>
        <dbReference type="ARBA" id="ARBA00004760"/>
    </source>
</evidence>
<dbReference type="FunFam" id="3.60.10.10:FF:000114">
    <property type="entry name" value="Sphingomyelin phosphodiesterase 5"/>
    <property type="match status" value="1"/>
</dbReference>
<accession>A0A8C4SLY5</accession>
<reference evidence="12" key="3">
    <citation type="submission" date="2025-09" db="UniProtKB">
        <authorList>
            <consortium name="Ensembl"/>
        </authorList>
    </citation>
    <scope>IDENTIFICATION</scope>
</reference>
<dbReference type="EC" id="3.1.4.12" evidence="4"/>
<dbReference type="OrthoDB" id="40902at2759"/>
<reference evidence="12" key="2">
    <citation type="submission" date="2025-08" db="UniProtKB">
        <authorList>
            <consortium name="Ensembl"/>
        </authorList>
    </citation>
    <scope>IDENTIFICATION</scope>
</reference>
<dbReference type="Gene3D" id="3.60.10.10">
    <property type="entry name" value="Endonuclease/exonuclease/phosphatase"/>
    <property type="match status" value="1"/>
</dbReference>
<dbReference type="InterPro" id="IPR036691">
    <property type="entry name" value="Endo/exonu/phosph_ase_sf"/>
</dbReference>
<feature type="region of interest" description="Disordered" evidence="9">
    <location>
        <begin position="172"/>
        <end position="211"/>
    </location>
</feature>
<dbReference type="GO" id="GO:0004767">
    <property type="term" value="F:sphingomyelin phosphodiesterase activity"/>
    <property type="evidence" value="ECO:0007669"/>
    <property type="project" value="UniProtKB-EC"/>
</dbReference>
<dbReference type="GO" id="GO:0006684">
    <property type="term" value="P:sphingomyelin metabolic process"/>
    <property type="evidence" value="ECO:0007669"/>
    <property type="project" value="TreeGrafter"/>
</dbReference>
<organism evidence="12 13">
    <name type="scientific">Erpetoichthys calabaricus</name>
    <name type="common">Rope fish</name>
    <name type="synonym">Calamoichthys calabaricus</name>
    <dbReference type="NCBI Taxonomy" id="27687"/>
    <lineage>
        <taxon>Eukaryota</taxon>
        <taxon>Metazoa</taxon>
        <taxon>Chordata</taxon>
        <taxon>Craniata</taxon>
        <taxon>Vertebrata</taxon>
        <taxon>Euteleostomi</taxon>
        <taxon>Actinopterygii</taxon>
        <taxon>Polypteriformes</taxon>
        <taxon>Polypteridae</taxon>
        <taxon>Erpetoichthys</taxon>
    </lineage>
</organism>
<dbReference type="GO" id="GO:0016020">
    <property type="term" value="C:membrane"/>
    <property type="evidence" value="ECO:0007669"/>
    <property type="project" value="GOC"/>
</dbReference>
<protein>
    <recommendedName>
        <fullName evidence="4">sphingomyelin phosphodiesterase</fullName>
        <ecNumber evidence="4">3.1.4.12</ecNumber>
    </recommendedName>
</protein>
<evidence type="ECO:0000256" key="10">
    <source>
        <dbReference type="SAM" id="Phobius"/>
    </source>
</evidence>
<feature type="region of interest" description="Disordered" evidence="9">
    <location>
        <begin position="245"/>
        <end position="264"/>
    </location>
</feature>
<evidence type="ECO:0000256" key="4">
    <source>
        <dbReference type="ARBA" id="ARBA00012369"/>
    </source>
</evidence>
<dbReference type="Ensembl" id="ENSECRT00000019418.1">
    <property type="protein sequence ID" value="ENSECRP00000019027.1"/>
    <property type="gene ID" value="ENSECRG00000012723.1"/>
</dbReference>
<keyword evidence="13" id="KW-1185">Reference proteome</keyword>
<dbReference type="Proteomes" id="UP000694620">
    <property type="component" value="Chromosome 13"/>
</dbReference>
<dbReference type="GO" id="GO:0005737">
    <property type="term" value="C:cytoplasm"/>
    <property type="evidence" value="ECO:0007669"/>
    <property type="project" value="TreeGrafter"/>
</dbReference>
<evidence type="ECO:0000256" key="7">
    <source>
        <dbReference type="ARBA" id="ARBA00047268"/>
    </source>
</evidence>
<dbReference type="CDD" id="cd09078">
    <property type="entry name" value="nSMase"/>
    <property type="match status" value="1"/>
</dbReference>
<dbReference type="UniPathway" id="UPA00222"/>
<proteinExistence type="inferred from homology"/>
<keyword evidence="5" id="KW-0378">Hydrolase</keyword>
<comment type="pathway">
    <text evidence="2">Sphingolipid metabolism.</text>
</comment>
<evidence type="ECO:0000313" key="12">
    <source>
        <dbReference type="Ensembl" id="ENSECRP00000019027.1"/>
    </source>
</evidence>
<dbReference type="InterPro" id="IPR038772">
    <property type="entry name" value="Sph/SMPD2-like"/>
</dbReference>
<comment type="pathway">
    <text evidence="1">Lipid metabolism; sphingolipid metabolism.</text>
</comment>
<dbReference type="GeneID" id="114664029"/>
<evidence type="ECO:0000256" key="9">
    <source>
        <dbReference type="SAM" id="MobiDB-lite"/>
    </source>
</evidence>
<dbReference type="InterPro" id="IPR017766">
    <property type="entry name" value="Sphingomyelinase/PLipase_C"/>
</dbReference>
<evidence type="ECO:0000256" key="5">
    <source>
        <dbReference type="ARBA" id="ARBA00022801"/>
    </source>
</evidence>
<dbReference type="PANTHER" id="PTHR16320">
    <property type="entry name" value="SPHINGOMYELINASE FAMILY MEMBER"/>
    <property type="match status" value="1"/>
</dbReference>
<dbReference type="GeneTree" id="ENSGT00400000022168"/>